<protein>
    <recommendedName>
        <fullName evidence="7">Gram-positive cocci surface proteins LPxTG domain-containing protein</fullName>
    </recommendedName>
</protein>
<keyword evidence="9" id="KW-1185">Reference proteome</keyword>
<dbReference type="PROSITE" id="PS50194">
    <property type="entry name" value="FILAMIN_REPEAT"/>
    <property type="match status" value="1"/>
</dbReference>
<keyword evidence="2" id="KW-0964">Secreted</keyword>
<evidence type="ECO:0000256" key="2">
    <source>
        <dbReference type="ARBA" id="ARBA00022525"/>
    </source>
</evidence>
<dbReference type="OrthoDB" id="954626at2"/>
<evidence type="ECO:0000256" key="5">
    <source>
        <dbReference type="SAM" id="MobiDB-lite"/>
    </source>
</evidence>
<sequence>MALPAQADESSDIAPAPTAESNKYETAASLTGKSEATLKQLEETGDILVAETGHVVEVDPAFDSERASFSTFSAPTAAASVPGSPEGGSNPGAPLTIFLDFDGATFENQGWNEVQAESPLTFASSSYSSAAADVWAAVVEDYAPFNVNVTTTDPGADALYKTSADDNEYGVHVVITDSYDDVLSEAAGTSGLAFIGGTGSSYLSGALVFTEGMGFDLSTPADVIADSIAFTSSHEAGHNFGLDHDGHADDDSGYYYPSEGLWGPIMGAPYGVPVSQWSNGDYAGATTTEDDLSIIADGSAAASEFLWFEYQDGTIYTSTSICYDQSANGPDPQNPQPGDEFFAVNEAGTECTDEQLVLVFHYKDRADFASDQVGNNTDSATALSLAGDVFDADGVIIERDDVDVYELNVADGEFTAKLDVAEVGANLNASILLTDADGNVIAEDEGNPTRDSAAAASGLGAEITATDLTAGVYYLTVDGVGFGDPSQATATDAGGFSDYGSLGHYALTGTAVEPQIVPVTITAPADGSEFDGGDIDVTGTGTIGEVVEVTVGDETVSVTVGEDGTWATTVAGNQYGDTTITATQAIDDSEASVTVTSTAVVEAPVVNDPKDSDVADGEFVVTGTGVPGATVTVTVLTPAGETYTLETTVGADGTWSVTVQKLEEGEYVVSAKQSVNGVTSEGSDVETVVITDEGTGEDDGEDDGEDTLPDTGFDLGFAGFGLMALLLLGGGALVLNRRFTTES</sequence>
<dbReference type="InterPro" id="IPR017868">
    <property type="entry name" value="Filamin/ABP280_repeat-like"/>
</dbReference>
<keyword evidence="6" id="KW-0812">Transmembrane</keyword>
<dbReference type="Gene3D" id="2.60.40.10">
    <property type="entry name" value="Immunoglobulins"/>
    <property type="match status" value="1"/>
</dbReference>
<gene>
    <name evidence="8" type="ORF">CZ674_08105</name>
</gene>
<dbReference type="GO" id="GO:0005975">
    <property type="term" value="P:carbohydrate metabolic process"/>
    <property type="evidence" value="ECO:0007669"/>
    <property type="project" value="UniProtKB-ARBA"/>
</dbReference>
<evidence type="ECO:0000256" key="4">
    <source>
        <dbReference type="ARBA" id="ARBA00023088"/>
    </source>
</evidence>
<dbReference type="RefSeq" id="WP_159456941.1">
    <property type="nucleotide sequence ID" value="NZ_FUHU01000035.1"/>
</dbReference>
<dbReference type="GO" id="GO:0008237">
    <property type="term" value="F:metallopeptidase activity"/>
    <property type="evidence" value="ECO:0007669"/>
    <property type="project" value="InterPro"/>
</dbReference>
<dbReference type="EMBL" id="FUHU01000035">
    <property type="protein sequence ID" value="SJM61985.1"/>
    <property type="molecule type" value="Genomic_DNA"/>
</dbReference>
<name>A0A1R4G1H6_9MICO</name>
<reference evidence="8 9" key="1">
    <citation type="submission" date="2017-02" db="EMBL/GenBank/DDBJ databases">
        <authorList>
            <person name="Peterson S.W."/>
        </authorList>
    </citation>
    <scope>NUCLEOTIDE SEQUENCE [LARGE SCALE GENOMIC DNA]</scope>
    <source>
        <strain evidence="8 9">LMG 22410</strain>
    </source>
</reference>
<accession>A0A1R4G1H6</accession>
<evidence type="ECO:0000256" key="1">
    <source>
        <dbReference type="ARBA" id="ARBA00022512"/>
    </source>
</evidence>
<dbReference type="AlphaFoldDB" id="A0A1R4G1H6"/>
<dbReference type="Pfam" id="PF13582">
    <property type="entry name" value="Reprolysin_3"/>
    <property type="match status" value="1"/>
</dbReference>
<keyword evidence="3" id="KW-0732">Signal</keyword>
<keyword evidence="4" id="KW-0572">Peptidoglycan-anchor</keyword>
<keyword evidence="1" id="KW-0134">Cell wall</keyword>
<dbReference type="Proteomes" id="UP000195787">
    <property type="component" value="Unassembled WGS sequence"/>
</dbReference>
<keyword evidence="6" id="KW-1133">Transmembrane helix</keyword>
<feature type="region of interest" description="Disordered" evidence="5">
    <location>
        <begin position="1"/>
        <end position="35"/>
    </location>
</feature>
<keyword evidence="6" id="KW-0472">Membrane</keyword>
<dbReference type="SUPFAM" id="SSF55486">
    <property type="entry name" value="Metalloproteases ('zincins'), catalytic domain"/>
    <property type="match status" value="1"/>
</dbReference>
<dbReference type="InterPro" id="IPR013783">
    <property type="entry name" value="Ig-like_fold"/>
</dbReference>
<evidence type="ECO:0000313" key="8">
    <source>
        <dbReference type="EMBL" id="SJM61985.1"/>
    </source>
</evidence>
<evidence type="ECO:0000256" key="6">
    <source>
        <dbReference type="SAM" id="Phobius"/>
    </source>
</evidence>
<dbReference type="InterPro" id="IPR019931">
    <property type="entry name" value="LPXTG_anchor"/>
</dbReference>
<proteinExistence type="predicted"/>
<feature type="domain" description="Gram-positive cocci surface proteins LPxTG" evidence="7">
    <location>
        <begin position="702"/>
        <end position="738"/>
    </location>
</feature>
<feature type="transmembrane region" description="Helical" evidence="6">
    <location>
        <begin position="715"/>
        <end position="735"/>
    </location>
</feature>
<evidence type="ECO:0000259" key="7">
    <source>
        <dbReference type="Pfam" id="PF00746"/>
    </source>
</evidence>
<dbReference type="GeneID" id="303173174"/>
<dbReference type="InterPro" id="IPR024079">
    <property type="entry name" value="MetalloPept_cat_dom_sf"/>
</dbReference>
<evidence type="ECO:0000313" key="9">
    <source>
        <dbReference type="Proteomes" id="UP000195787"/>
    </source>
</evidence>
<dbReference type="Pfam" id="PF00746">
    <property type="entry name" value="Gram_pos_anchor"/>
    <property type="match status" value="1"/>
</dbReference>
<evidence type="ECO:0000256" key="3">
    <source>
        <dbReference type="ARBA" id="ARBA00022729"/>
    </source>
</evidence>
<dbReference type="Gene3D" id="2.60.120.380">
    <property type="match status" value="1"/>
</dbReference>
<organism evidence="8 9">
    <name type="scientific">Agrococcus casei LMG 22410</name>
    <dbReference type="NCBI Taxonomy" id="1255656"/>
    <lineage>
        <taxon>Bacteria</taxon>
        <taxon>Bacillati</taxon>
        <taxon>Actinomycetota</taxon>
        <taxon>Actinomycetes</taxon>
        <taxon>Micrococcales</taxon>
        <taxon>Microbacteriaceae</taxon>
        <taxon>Agrococcus</taxon>
    </lineage>
</organism>
<dbReference type="Gene3D" id="3.40.390.10">
    <property type="entry name" value="Collagenase (Catalytic Domain)"/>
    <property type="match status" value="1"/>
</dbReference>